<comment type="caution">
    <text evidence="1">The sequence shown here is derived from an EMBL/GenBank/DDBJ whole genome shotgun (WGS) entry which is preliminary data.</text>
</comment>
<sequence>MAKSYESEITQFLQDLKQRRPNLESEQKQGRARLWDKTIDPELVEGFKAGTVPQKPYVYQTED</sequence>
<gene>
    <name evidence="1" type="ORF">EV675_2149</name>
</gene>
<evidence type="ECO:0000313" key="2">
    <source>
        <dbReference type="Proteomes" id="UP000292445"/>
    </source>
</evidence>
<dbReference type="EMBL" id="SGXC01000001">
    <property type="protein sequence ID" value="RZS86115.1"/>
    <property type="molecule type" value="Genomic_DNA"/>
</dbReference>
<evidence type="ECO:0000313" key="1">
    <source>
        <dbReference type="EMBL" id="RZS86115.1"/>
    </source>
</evidence>
<organism evidence="1 2">
    <name type="scientific">Pigmentiphaga kullae</name>
    <dbReference type="NCBI Taxonomy" id="151784"/>
    <lineage>
        <taxon>Bacteria</taxon>
        <taxon>Pseudomonadati</taxon>
        <taxon>Pseudomonadota</taxon>
        <taxon>Betaproteobacteria</taxon>
        <taxon>Burkholderiales</taxon>
        <taxon>Alcaligenaceae</taxon>
        <taxon>Pigmentiphaga</taxon>
    </lineage>
</organism>
<dbReference type="Pfam" id="PF11943">
    <property type="entry name" value="DUF3460"/>
    <property type="match status" value="1"/>
</dbReference>
<dbReference type="InterPro" id="IPR021853">
    <property type="entry name" value="DUF3460"/>
</dbReference>
<dbReference type="RefSeq" id="WP_130357235.1">
    <property type="nucleotide sequence ID" value="NZ_SGXC01000001.1"/>
</dbReference>
<dbReference type="AlphaFoldDB" id="A0A4Q7NLT6"/>
<dbReference type="Proteomes" id="UP000292445">
    <property type="component" value="Unassembled WGS sequence"/>
</dbReference>
<reference evidence="1 2" key="1">
    <citation type="submission" date="2019-02" db="EMBL/GenBank/DDBJ databases">
        <title>Genomic Encyclopedia of Type Strains, Phase IV (KMG-IV): sequencing the most valuable type-strain genomes for metagenomic binning, comparative biology and taxonomic classification.</title>
        <authorList>
            <person name="Goeker M."/>
        </authorList>
    </citation>
    <scope>NUCLEOTIDE SEQUENCE [LARGE SCALE GENOMIC DNA]</scope>
    <source>
        <strain evidence="1 2">K24</strain>
    </source>
</reference>
<protein>
    <submittedName>
        <fullName evidence="1">Uncharacterized protein DUF3460</fullName>
    </submittedName>
</protein>
<accession>A0A4Q7NLT6</accession>
<dbReference type="OrthoDB" id="5296692at2"/>
<proteinExistence type="predicted"/>
<name>A0A4Q7NLT6_9BURK</name>
<keyword evidence="2" id="KW-1185">Reference proteome</keyword>